<dbReference type="Proteomes" id="UP000243217">
    <property type="component" value="Unassembled WGS sequence"/>
</dbReference>
<comment type="caution">
    <text evidence="2">The sequence shown here is derived from an EMBL/GenBank/DDBJ whole genome shotgun (WGS) entry which is preliminary data.</text>
</comment>
<keyword evidence="1" id="KW-1133">Transmembrane helix</keyword>
<organism evidence="2 3">
    <name type="scientific">Thraustotheca clavata</name>
    <dbReference type="NCBI Taxonomy" id="74557"/>
    <lineage>
        <taxon>Eukaryota</taxon>
        <taxon>Sar</taxon>
        <taxon>Stramenopiles</taxon>
        <taxon>Oomycota</taxon>
        <taxon>Saprolegniomycetes</taxon>
        <taxon>Saprolegniales</taxon>
        <taxon>Achlyaceae</taxon>
        <taxon>Thraustotheca</taxon>
    </lineage>
</organism>
<keyword evidence="3" id="KW-1185">Reference proteome</keyword>
<keyword evidence="1" id="KW-0812">Transmembrane</keyword>
<feature type="transmembrane region" description="Helical" evidence="1">
    <location>
        <begin position="321"/>
        <end position="340"/>
    </location>
</feature>
<gene>
    <name evidence="2" type="ORF">THRCLA_22896</name>
</gene>
<dbReference type="AlphaFoldDB" id="A0A1V9YR49"/>
<keyword evidence="1" id="KW-0472">Membrane</keyword>
<protein>
    <submittedName>
        <fullName evidence="2">Uncharacterized protein</fullName>
    </submittedName>
</protein>
<evidence type="ECO:0000313" key="3">
    <source>
        <dbReference type="Proteomes" id="UP000243217"/>
    </source>
</evidence>
<name>A0A1V9YR49_9STRA</name>
<sequence length="343" mass="39842">MLCVRERYVRDPLEYNVCQSFVQPMKALMLQELQCVRMETYIDNSSVHLFGGTLPSGYFCGVVCYERLSRQFPTLFHRQPLLRYCFDKYDNCGAYSRLSQQQRLYSLLEFSQWLGMAGRLVGTGYIYQLDNGELAYNINTNTFEKEHLDYEINSKGEDDEPVLDHSPKESTRLFLRQLEEYAEVAVKIGVNWYESHNSAKSRVYQGAFPVLIHAPNLPEKWTASELHSVFHTSQIRLLPGHNPFVFSSEPIKCSLQVCPFTHWDHVDGDYCVVCEYDEIDQWPSCEFLYNMVLNENVKYILTGDDWRLEFLALVYLEMINIGMNMSTSVMVALFACIVFVKAT</sequence>
<evidence type="ECO:0000313" key="2">
    <source>
        <dbReference type="EMBL" id="OQR88245.1"/>
    </source>
</evidence>
<evidence type="ECO:0000256" key="1">
    <source>
        <dbReference type="SAM" id="Phobius"/>
    </source>
</evidence>
<proteinExistence type="predicted"/>
<reference evidence="2 3" key="1">
    <citation type="journal article" date="2014" name="Genome Biol. Evol.">
        <title>The secreted proteins of Achlya hypogyna and Thraustotheca clavata identify the ancestral oomycete secretome and reveal gene acquisitions by horizontal gene transfer.</title>
        <authorList>
            <person name="Misner I."/>
            <person name="Blouin N."/>
            <person name="Leonard G."/>
            <person name="Richards T.A."/>
            <person name="Lane C.E."/>
        </authorList>
    </citation>
    <scope>NUCLEOTIDE SEQUENCE [LARGE SCALE GENOMIC DNA]</scope>
    <source>
        <strain evidence="2 3">ATCC 34112</strain>
    </source>
</reference>
<dbReference type="EMBL" id="JNBS01003324">
    <property type="protein sequence ID" value="OQR88245.1"/>
    <property type="molecule type" value="Genomic_DNA"/>
</dbReference>
<accession>A0A1V9YR49</accession>